<keyword evidence="1" id="KW-0472">Membrane</keyword>
<protein>
    <submittedName>
        <fullName evidence="2">Uncharacterized protein</fullName>
    </submittedName>
</protein>
<keyword evidence="1" id="KW-0812">Transmembrane</keyword>
<keyword evidence="1" id="KW-1133">Transmembrane helix</keyword>
<dbReference type="STRING" id="1802758.A3A96_02020"/>
<evidence type="ECO:0000256" key="1">
    <source>
        <dbReference type="SAM" id="Phobius"/>
    </source>
</evidence>
<proteinExistence type="predicted"/>
<accession>A0A1G2TY03</accession>
<reference evidence="2 3" key="1">
    <citation type="journal article" date="2016" name="Nat. Commun.">
        <title>Thousands of microbial genomes shed light on interconnected biogeochemical processes in an aquifer system.</title>
        <authorList>
            <person name="Anantharaman K."/>
            <person name="Brown C.T."/>
            <person name="Hug L.A."/>
            <person name="Sharon I."/>
            <person name="Castelle C.J."/>
            <person name="Probst A.J."/>
            <person name="Thomas B.C."/>
            <person name="Singh A."/>
            <person name="Wilkins M.J."/>
            <person name="Karaoz U."/>
            <person name="Brodie E.L."/>
            <person name="Williams K.H."/>
            <person name="Hubbard S.S."/>
            <person name="Banfield J.F."/>
        </authorList>
    </citation>
    <scope>NUCLEOTIDE SEQUENCE [LARGE SCALE GENOMIC DNA]</scope>
</reference>
<comment type="caution">
    <text evidence="2">The sequence shown here is derived from an EMBL/GenBank/DDBJ whole genome shotgun (WGS) entry which is preliminary data.</text>
</comment>
<name>A0A1G2TY03_9BACT</name>
<evidence type="ECO:0000313" key="2">
    <source>
        <dbReference type="EMBL" id="OHB01500.1"/>
    </source>
</evidence>
<evidence type="ECO:0000313" key="3">
    <source>
        <dbReference type="Proteomes" id="UP000177707"/>
    </source>
</evidence>
<feature type="transmembrane region" description="Helical" evidence="1">
    <location>
        <begin position="20"/>
        <end position="38"/>
    </location>
</feature>
<dbReference type="EMBL" id="MHWB01000012">
    <property type="protein sequence ID" value="OHB01500.1"/>
    <property type="molecule type" value="Genomic_DNA"/>
</dbReference>
<dbReference type="Proteomes" id="UP000177707">
    <property type="component" value="Unassembled WGS sequence"/>
</dbReference>
<dbReference type="AlphaFoldDB" id="A0A1G2TY03"/>
<gene>
    <name evidence="2" type="ORF">A3A96_02020</name>
</gene>
<sequence length="68" mass="8407">MGEETFWTLLGDLAHWEFELFLIFLFDVLIGLLIWPYIKKWFKHHKEDDNKLKELEMRVGELEERLKK</sequence>
<organism evidence="2 3">
    <name type="scientific">Candidatus Zambryskibacteria bacterium RIFCSPLOWO2_01_FULL_39_39</name>
    <dbReference type="NCBI Taxonomy" id="1802758"/>
    <lineage>
        <taxon>Bacteria</taxon>
        <taxon>Candidatus Zambryskiibacteriota</taxon>
    </lineage>
</organism>